<dbReference type="KEGG" id="ngr:NAEGRDRAFT_74153"/>
<dbReference type="PANTHER" id="PTHR12905">
    <property type="entry name" value="METALLOPHOSPHOESTERASE"/>
    <property type="match status" value="1"/>
</dbReference>
<dbReference type="STRING" id="5762.D2VYK5"/>
<dbReference type="SUPFAM" id="SSF56300">
    <property type="entry name" value="Metallo-dependent phosphatases"/>
    <property type="match status" value="1"/>
</dbReference>
<evidence type="ECO:0000313" key="2">
    <source>
        <dbReference type="EMBL" id="EFC38073.1"/>
    </source>
</evidence>
<dbReference type="InParanoid" id="D2VYK5"/>
<protein>
    <submittedName>
        <fullName evidence="2">Predicted protein</fullName>
    </submittedName>
</protein>
<dbReference type="InterPro" id="IPR051693">
    <property type="entry name" value="UPF0046_metallophosphoest"/>
</dbReference>
<proteinExistence type="predicted"/>
<gene>
    <name evidence="2" type="ORF">NAEGRDRAFT_74153</name>
</gene>
<accession>D2VYK5</accession>
<dbReference type="EMBL" id="GG738911">
    <property type="protein sequence ID" value="EFC38073.1"/>
    <property type="molecule type" value="Genomic_DNA"/>
</dbReference>
<dbReference type="PANTHER" id="PTHR12905:SF0">
    <property type="entry name" value="CALCINEURIN-LIKE PHOSPHOESTERASE DOMAIN-CONTAINING PROTEIN"/>
    <property type="match status" value="1"/>
</dbReference>
<evidence type="ECO:0000259" key="1">
    <source>
        <dbReference type="Pfam" id="PF12850"/>
    </source>
</evidence>
<dbReference type="GeneID" id="8857968"/>
<dbReference type="eggNOG" id="KOG3947">
    <property type="taxonomic scope" value="Eukaryota"/>
</dbReference>
<dbReference type="InterPro" id="IPR029052">
    <property type="entry name" value="Metallo-depent_PP-like"/>
</dbReference>
<sequence length="234" mass="26826">MSTLEGGEILVLTEEDQISNKIEMFNSCPLSEVISSTPKRKIENDSNNHQMKFVIISDTHSAHDNLELPDDGDVLVHCGDFTNKGLFGEVNSFFEFLRDKCDGKFKYIIVIVDNCGNDIKIHGTRFRSKWKFPPFMRDSLRKKDFDIPKDIDILLSHFPSDKGKLDSSRRASTELTELINSSHFTKLKIHCFGHVHASRGHYYESETDRLFVNAASIKGDKKKKVVNKPFAFYF</sequence>
<dbReference type="OrthoDB" id="630188at2759"/>
<name>D2VYK5_NAEGR</name>
<evidence type="ECO:0000313" key="3">
    <source>
        <dbReference type="Proteomes" id="UP000006671"/>
    </source>
</evidence>
<keyword evidence="3" id="KW-1185">Reference proteome</keyword>
<dbReference type="InterPro" id="IPR024654">
    <property type="entry name" value="Calcineurin-like_PHP_lpxH"/>
</dbReference>
<dbReference type="Proteomes" id="UP000006671">
    <property type="component" value="Unassembled WGS sequence"/>
</dbReference>
<feature type="domain" description="Calcineurin-like phosphoesterase" evidence="1">
    <location>
        <begin position="51"/>
        <end position="223"/>
    </location>
</feature>
<organism evidence="3">
    <name type="scientific">Naegleria gruberi</name>
    <name type="common">Amoeba</name>
    <dbReference type="NCBI Taxonomy" id="5762"/>
    <lineage>
        <taxon>Eukaryota</taxon>
        <taxon>Discoba</taxon>
        <taxon>Heterolobosea</taxon>
        <taxon>Tetramitia</taxon>
        <taxon>Eutetramitia</taxon>
        <taxon>Vahlkampfiidae</taxon>
        <taxon>Naegleria</taxon>
    </lineage>
</organism>
<reference evidence="2 3" key="1">
    <citation type="journal article" date="2010" name="Cell">
        <title>The genome of Naegleria gruberi illuminates early eukaryotic versatility.</title>
        <authorList>
            <person name="Fritz-Laylin L.K."/>
            <person name="Prochnik S.E."/>
            <person name="Ginger M.L."/>
            <person name="Dacks J.B."/>
            <person name="Carpenter M.L."/>
            <person name="Field M.C."/>
            <person name="Kuo A."/>
            <person name="Paredez A."/>
            <person name="Chapman J."/>
            <person name="Pham J."/>
            <person name="Shu S."/>
            <person name="Neupane R."/>
            <person name="Cipriano M."/>
            <person name="Mancuso J."/>
            <person name="Tu H."/>
            <person name="Salamov A."/>
            <person name="Lindquist E."/>
            <person name="Shapiro H."/>
            <person name="Lucas S."/>
            <person name="Grigoriev I.V."/>
            <person name="Cande W.Z."/>
            <person name="Fulton C."/>
            <person name="Rokhsar D.S."/>
            <person name="Dawson S.C."/>
        </authorList>
    </citation>
    <scope>NUCLEOTIDE SEQUENCE [LARGE SCALE GENOMIC DNA]</scope>
    <source>
        <strain evidence="2 3">NEG-M</strain>
    </source>
</reference>
<dbReference type="Pfam" id="PF12850">
    <property type="entry name" value="Metallophos_2"/>
    <property type="match status" value="1"/>
</dbReference>
<dbReference type="Gene3D" id="3.60.21.10">
    <property type="match status" value="2"/>
</dbReference>
<dbReference type="AlphaFoldDB" id="D2VYK5"/>
<dbReference type="VEuPathDB" id="AmoebaDB:NAEGRDRAFT_74153"/>
<dbReference type="RefSeq" id="XP_002670817.1">
    <property type="nucleotide sequence ID" value="XM_002670771.1"/>
</dbReference>